<keyword evidence="1" id="KW-0863">Zinc-finger</keyword>
<evidence type="ECO:0000256" key="1">
    <source>
        <dbReference type="PROSITE-ProRule" id="PRU00175"/>
    </source>
</evidence>
<evidence type="ECO:0000313" key="4">
    <source>
        <dbReference type="EMBL" id="CAE0250682.1"/>
    </source>
</evidence>
<proteinExistence type="predicted"/>
<evidence type="ECO:0000259" key="3">
    <source>
        <dbReference type="PROSITE" id="PS50089"/>
    </source>
</evidence>
<dbReference type="GO" id="GO:0008270">
    <property type="term" value="F:zinc ion binding"/>
    <property type="evidence" value="ECO:0007669"/>
    <property type="project" value="UniProtKB-KW"/>
</dbReference>
<reference evidence="4" key="1">
    <citation type="submission" date="2021-01" db="EMBL/GenBank/DDBJ databases">
        <authorList>
            <person name="Corre E."/>
            <person name="Pelletier E."/>
            <person name="Niang G."/>
            <person name="Scheremetjew M."/>
            <person name="Finn R."/>
            <person name="Kale V."/>
            <person name="Holt S."/>
            <person name="Cochrane G."/>
            <person name="Meng A."/>
            <person name="Brown T."/>
            <person name="Cohen L."/>
        </authorList>
    </citation>
    <scope>NUCLEOTIDE SEQUENCE</scope>
    <source>
        <strain evidence="4">NIES-2562</strain>
    </source>
</reference>
<dbReference type="InterPro" id="IPR013083">
    <property type="entry name" value="Znf_RING/FYVE/PHD"/>
</dbReference>
<dbReference type="InterPro" id="IPR051728">
    <property type="entry name" value="RING-FYVE_E3_ubiquitin-ligase"/>
</dbReference>
<dbReference type="PANTHER" id="PTHR14879:SF5">
    <property type="entry name" value="RING-TYPE DOMAIN-CONTAINING PROTEIN"/>
    <property type="match status" value="1"/>
</dbReference>
<accession>A0A7S3D9H4</accession>
<feature type="coiled-coil region" evidence="2">
    <location>
        <begin position="1"/>
        <end position="81"/>
    </location>
</feature>
<feature type="domain" description="RING-type" evidence="3">
    <location>
        <begin position="82"/>
        <end position="117"/>
    </location>
</feature>
<sequence>MDGEKKRREETEKENAELQQKIEQLEAQLRSAFVLPDLDKQQSAIELQELEKKGYEMVKKIRQARERQVRREREAAETEKQCKICYANDASHALLPCGHFCVCEECLPHLRQCPICNGDFVDSNRIYQA</sequence>
<dbReference type="PROSITE" id="PS50089">
    <property type="entry name" value="ZF_RING_2"/>
    <property type="match status" value="1"/>
</dbReference>
<dbReference type="PANTHER" id="PTHR14879">
    <property type="entry name" value="CASPASE REGULATOR, RING FINGER DOMAIN-CONTAINING"/>
    <property type="match status" value="1"/>
</dbReference>
<gene>
    <name evidence="4" type="ORF">PBIL07802_LOCUS12887</name>
</gene>
<dbReference type="Pfam" id="PF13920">
    <property type="entry name" value="zf-C3HC4_3"/>
    <property type="match status" value="1"/>
</dbReference>
<name>A0A7S3D9H4_9EUKA</name>
<protein>
    <recommendedName>
        <fullName evidence="3">RING-type domain-containing protein</fullName>
    </recommendedName>
</protein>
<organism evidence="4">
    <name type="scientific">Palpitomonas bilix</name>
    <dbReference type="NCBI Taxonomy" id="652834"/>
    <lineage>
        <taxon>Eukaryota</taxon>
        <taxon>Eukaryota incertae sedis</taxon>
    </lineage>
</organism>
<dbReference type="AlphaFoldDB" id="A0A7S3D9H4"/>
<evidence type="ECO:0000256" key="2">
    <source>
        <dbReference type="SAM" id="Coils"/>
    </source>
</evidence>
<dbReference type="Gene3D" id="3.30.40.10">
    <property type="entry name" value="Zinc/RING finger domain, C3HC4 (zinc finger)"/>
    <property type="match status" value="1"/>
</dbReference>
<keyword evidence="1" id="KW-0862">Zinc</keyword>
<keyword evidence="2" id="KW-0175">Coiled coil</keyword>
<dbReference type="InterPro" id="IPR001841">
    <property type="entry name" value="Znf_RING"/>
</dbReference>
<dbReference type="EMBL" id="HBIB01019942">
    <property type="protein sequence ID" value="CAE0250682.1"/>
    <property type="molecule type" value="Transcribed_RNA"/>
</dbReference>
<dbReference type="SUPFAM" id="SSF57850">
    <property type="entry name" value="RING/U-box"/>
    <property type="match status" value="1"/>
</dbReference>
<keyword evidence="1" id="KW-0479">Metal-binding</keyword>